<proteinExistence type="predicted"/>
<evidence type="ECO:0000313" key="3">
    <source>
        <dbReference type="Proteomes" id="UP001501083"/>
    </source>
</evidence>
<dbReference type="EMBL" id="BAABKY010000004">
    <property type="protein sequence ID" value="GAA5079429.1"/>
    <property type="molecule type" value="Genomic_DNA"/>
</dbReference>
<keyword evidence="1" id="KW-1133">Transmembrane helix</keyword>
<keyword evidence="1" id="KW-0812">Transmembrane</keyword>
<name>A0ABP9LND8_9GAMM</name>
<reference evidence="3" key="1">
    <citation type="journal article" date="2019" name="Int. J. Syst. Evol. Microbiol.">
        <title>The Global Catalogue of Microorganisms (GCM) 10K type strain sequencing project: providing services to taxonomists for standard genome sequencing and annotation.</title>
        <authorList>
            <consortium name="The Broad Institute Genomics Platform"/>
            <consortium name="The Broad Institute Genome Sequencing Center for Infectious Disease"/>
            <person name="Wu L."/>
            <person name="Ma J."/>
        </authorList>
    </citation>
    <scope>NUCLEOTIDE SEQUENCE [LARGE SCALE GENOMIC DNA]</scope>
    <source>
        <strain evidence="3">JCM 19212</strain>
    </source>
</reference>
<dbReference type="Proteomes" id="UP001501083">
    <property type="component" value="Unassembled WGS sequence"/>
</dbReference>
<gene>
    <name evidence="2" type="ORF">GCM10025759_27540</name>
</gene>
<protein>
    <recommendedName>
        <fullName evidence="4">DUF3618 domain-containing protein</fullName>
    </recommendedName>
</protein>
<sequence>MFGPSRATLERQLAELESAISARGLALVGDGATPERLLADLHPLTTRSVELKRRIRQKTPWRTLAKRRDELKRTLAALPPGRERQRAEIEFLDLDSYLTLNPKRRPMTLIALVLFAAVVFVMVVLPPLVVDWLAP</sequence>
<keyword evidence="1" id="KW-0472">Membrane</keyword>
<keyword evidence="3" id="KW-1185">Reference proteome</keyword>
<dbReference type="RefSeq" id="WP_158982023.1">
    <property type="nucleotide sequence ID" value="NZ_BAABKY010000004.1"/>
</dbReference>
<evidence type="ECO:0000313" key="2">
    <source>
        <dbReference type="EMBL" id="GAA5079429.1"/>
    </source>
</evidence>
<comment type="caution">
    <text evidence="2">The sequence shown here is derived from an EMBL/GenBank/DDBJ whole genome shotgun (WGS) entry which is preliminary data.</text>
</comment>
<organism evidence="2 3">
    <name type="scientific">Lysobacter panacisoli</name>
    <dbReference type="NCBI Taxonomy" id="1255263"/>
    <lineage>
        <taxon>Bacteria</taxon>
        <taxon>Pseudomonadati</taxon>
        <taxon>Pseudomonadota</taxon>
        <taxon>Gammaproteobacteria</taxon>
        <taxon>Lysobacterales</taxon>
        <taxon>Lysobacteraceae</taxon>
        <taxon>Lysobacter</taxon>
    </lineage>
</organism>
<accession>A0ABP9LND8</accession>
<feature type="transmembrane region" description="Helical" evidence="1">
    <location>
        <begin position="109"/>
        <end position="129"/>
    </location>
</feature>
<evidence type="ECO:0008006" key="4">
    <source>
        <dbReference type="Google" id="ProtNLM"/>
    </source>
</evidence>
<evidence type="ECO:0000256" key="1">
    <source>
        <dbReference type="SAM" id="Phobius"/>
    </source>
</evidence>